<evidence type="ECO:0000313" key="2">
    <source>
        <dbReference type="EMBL" id="EJK77794.1"/>
    </source>
</evidence>
<evidence type="ECO:0000313" key="3">
    <source>
        <dbReference type="Proteomes" id="UP000266841"/>
    </source>
</evidence>
<sequence>MRLKLVTPSGRPDAESSFIHNPGQGPGVPTMRRSLLLLSLLVTASGFGLCCRSRGSRPPASSASALDLGGVHNCACDADADGAYSTRRDHRSRRRFLSTILLLSGATSSRPASAAPFFGREKRQLELCLVSVLRVEYWARNVSTQIQARLLSPKTKIADEEVGTLADAVRKGSYLEARLGAKAILTQKVGGGVRREKLELLGGLQLKESLQDGKAWCLNLAKTNQIGESPTGGRRICDTQVFSAAEDLVDSLGSIVEFDGLETTQDPSPRSTLMLSMYNQNKATYVYRTLTERVIPSCDSFISAFGRRRRDFVEEYVRSEYSSEVPFEVLQKQLMSGEDGEE</sequence>
<name>K3W4E4_THAOC</name>
<proteinExistence type="predicted"/>
<dbReference type="AlphaFoldDB" id="K3W4E4"/>
<comment type="caution">
    <text evidence="2">The sequence shown here is derived from an EMBL/GenBank/DDBJ whole genome shotgun (WGS) entry which is preliminary data.</text>
</comment>
<reference evidence="2 3" key="1">
    <citation type="journal article" date="2012" name="Genome Biol.">
        <title>Genome and low-iron response of an oceanic diatom adapted to chronic iron limitation.</title>
        <authorList>
            <person name="Lommer M."/>
            <person name="Specht M."/>
            <person name="Roy A.S."/>
            <person name="Kraemer L."/>
            <person name="Andreson R."/>
            <person name="Gutowska M.A."/>
            <person name="Wolf J."/>
            <person name="Bergner S.V."/>
            <person name="Schilhabel M.B."/>
            <person name="Klostermeier U.C."/>
            <person name="Beiko R.G."/>
            <person name="Rosenstiel P."/>
            <person name="Hippler M."/>
            <person name="Laroche J."/>
        </authorList>
    </citation>
    <scope>NUCLEOTIDE SEQUENCE [LARGE SCALE GENOMIC DNA]</scope>
    <source>
        <strain evidence="2 3">CCMP1005</strain>
    </source>
</reference>
<feature type="region of interest" description="Disordered" evidence="1">
    <location>
        <begin position="1"/>
        <end position="26"/>
    </location>
</feature>
<accession>K3W4E4</accession>
<keyword evidence="3" id="KW-1185">Reference proteome</keyword>
<dbReference type="eggNOG" id="ENOG502SQGA">
    <property type="taxonomic scope" value="Eukaryota"/>
</dbReference>
<dbReference type="EMBL" id="AGNL01000407">
    <property type="protein sequence ID" value="EJK77794.1"/>
    <property type="molecule type" value="Genomic_DNA"/>
</dbReference>
<organism evidence="2 3">
    <name type="scientific">Thalassiosira oceanica</name>
    <name type="common">Marine diatom</name>
    <dbReference type="NCBI Taxonomy" id="159749"/>
    <lineage>
        <taxon>Eukaryota</taxon>
        <taxon>Sar</taxon>
        <taxon>Stramenopiles</taxon>
        <taxon>Ochrophyta</taxon>
        <taxon>Bacillariophyta</taxon>
        <taxon>Coscinodiscophyceae</taxon>
        <taxon>Thalassiosirophycidae</taxon>
        <taxon>Thalassiosirales</taxon>
        <taxon>Thalassiosiraceae</taxon>
        <taxon>Thalassiosira</taxon>
    </lineage>
</organism>
<dbReference type="Proteomes" id="UP000266841">
    <property type="component" value="Unassembled WGS sequence"/>
</dbReference>
<evidence type="ECO:0000256" key="1">
    <source>
        <dbReference type="SAM" id="MobiDB-lite"/>
    </source>
</evidence>
<protein>
    <submittedName>
        <fullName evidence="2">Uncharacterized protein</fullName>
    </submittedName>
</protein>
<dbReference type="OrthoDB" id="46669at2759"/>
<dbReference type="OMA" id="WAMNISK"/>
<gene>
    <name evidence="2" type="ORF">THAOC_00349</name>
</gene>